<organism evidence="1">
    <name type="scientific">Caulobacter phage S2L</name>
    <dbReference type="NCBI Taxonomy" id="3348356"/>
    <lineage>
        <taxon>Viruses</taxon>
    </lineage>
</organism>
<protein>
    <submittedName>
        <fullName evidence="1">RIIA lysis inhibitor</fullName>
    </submittedName>
</protein>
<gene>
    <name evidence="1" type="ORF">S2L_142c</name>
</gene>
<dbReference type="EMBL" id="PQ287319">
    <property type="protein sequence ID" value="XHV10266.1"/>
    <property type="molecule type" value="Genomic_DNA"/>
</dbReference>
<name>A0AB74UFW8_9VIRU</name>
<accession>A0AB74UFW8</accession>
<dbReference type="Gene3D" id="3.30.565.10">
    <property type="entry name" value="Histidine kinase-like ATPase, C-terminal domain"/>
    <property type="match status" value="1"/>
</dbReference>
<evidence type="ECO:0000313" key="1">
    <source>
        <dbReference type="EMBL" id="XHV10266.1"/>
    </source>
</evidence>
<dbReference type="InterPro" id="IPR036890">
    <property type="entry name" value="HATPase_C_sf"/>
</dbReference>
<reference evidence="1" key="1">
    <citation type="submission" date="2024-10" db="EMBL/GenBank/DDBJ databases">
        <title>Genetic diversity among independent isolates of the Dolichocephalovirinae subfamily.</title>
        <authorList>
            <person name="Ely B."/>
            <person name="Thomas Q."/>
            <person name="Mohammadi T."/>
        </authorList>
    </citation>
    <scope>NUCLEOTIDE SEQUENCE</scope>
</reference>
<sequence>MQVRVLPVASAVMFRMNTSMPQASRNVKIHDIPAGWSVLTEPERLARRIGNTFTQACLSEFAMRLGAEPVILETIGVEEEQEFTIKASGKAFRMLIDGLYSDKIGSMVREVTTNAYDSQLVSGYKGTFFVHAPNELRPEFYVRDYGVGMNHEKVMFLYSTLFESDKDQTDDLVGAFGLGSKSPFAYTSQFSVSCYDGDVVRHYTAAIGEGGRPRIMLQGTEECAEPVGVRVTVGVAAKDFPAFEKAIRNVALGYSPMFDTNIDLGQGLGTPQFEATDGTWAAYENSSLPSTWNVRQGCVIYPLANKGGLTLPHDMGRKWLITVPIGTVEPIPSREEIQYKPDAVEALIKKIGEITTEVEMVIWDKVKDIEPVVEFFKTYNKLKPQFLNKSVTHPATGLTTSSISFSGVSCIYKATFDQYRERWGYRIEKTLSLDNDAERTFYVIRDVSDLMDPSRDASTQSEFSQSETRRLARLFRLYLEEKLKVKSGDFLLAFDKPAKFWQCALPKAKFVEVDIDDLRGVVPRRVEGKKPQAVYTPPIRGLALAKRAGEQRAVVEVETDLDGGVAWVTSDQYRKKPEDTFVVANKFGIKHIYIASPTAQKHVEEANIPSLRAAVDAALQAKHKITLDECVNLLGKFSSSSTAFGFFTRAVKHCPAEYDALGRMTSSPLAAFFVALKPFLAANIAEWTERERSYLKSLYEENGSYKAPPKSKTIQIIEEGHQKVYKHYNHPVRKYLDMMNHASTEAQITACIKALPGLIKAIPLTLAFS</sequence>
<proteinExistence type="predicted"/>
<dbReference type="SUPFAM" id="SSF55874">
    <property type="entry name" value="ATPase domain of HSP90 chaperone/DNA topoisomerase II/histidine kinase"/>
    <property type="match status" value="1"/>
</dbReference>